<name>A0A7R8WX13_9CRUS</name>
<gene>
    <name evidence="2" type="ORF">CTOB1V02_LOCUS14294</name>
</gene>
<reference evidence="2" key="1">
    <citation type="submission" date="2020-11" db="EMBL/GenBank/DDBJ databases">
        <authorList>
            <person name="Tran Van P."/>
        </authorList>
    </citation>
    <scope>NUCLEOTIDE SEQUENCE</scope>
</reference>
<feature type="compositionally biased region" description="Polar residues" evidence="1">
    <location>
        <begin position="142"/>
        <end position="164"/>
    </location>
</feature>
<evidence type="ECO:0000313" key="2">
    <source>
        <dbReference type="EMBL" id="CAD7236479.1"/>
    </source>
</evidence>
<sequence>MQVHVCPIPKAVGEVFTDLFIEEAAQVGCEMIPLPKHTDIRQLAPPGAAYFLIESPTGEKLYLKLRRMSSEQPPMKLSELQISDSVRRCKTDDVLVESVGEVLRIASRKRVTESLIDKTPPENRRNRIDDVDDHLDEAGPLASQTLRDGSSALGATSSIRDTNT</sequence>
<feature type="region of interest" description="Disordered" evidence="1">
    <location>
        <begin position="140"/>
        <end position="164"/>
    </location>
</feature>
<organism evidence="2">
    <name type="scientific">Cyprideis torosa</name>
    <dbReference type="NCBI Taxonomy" id="163714"/>
    <lineage>
        <taxon>Eukaryota</taxon>
        <taxon>Metazoa</taxon>
        <taxon>Ecdysozoa</taxon>
        <taxon>Arthropoda</taxon>
        <taxon>Crustacea</taxon>
        <taxon>Oligostraca</taxon>
        <taxon>Ostracoda</taxon>
        <taxon>Podocopa</taxon>
        <taxon>Podocopida</taxon>
        <taxon>Cytherocopina</taxon>
        <taxon>Cytheroidea</taxon>
        <taxon>Cytherideidae</taxon>
        <taxon>Cyprideis</taxon>
    </lineage>
</organism>
<protein>
    <submittedName>
        <fullName evidence="2">Uncharacterized protein</fullName>
    </submittedName>
</protein>
<evidence type="ECO:0000256" key="1">
    <source>
        <dbReference type="SAM" id="MobiDB-lite"/>
    </source>
</evidence>
<proteinExistence type="predicted"/>
<dbReference type="AlphaFoldDB" id="A0A7R8WX13"/>
<dbReference type="OrthoDB" id="444325at2759"/>
<accession>A0A7R8WX13</accession>
<dbReference type="EMBL" id="OB679351">
    <property type="protein sequence ID" value="CAD7236479.1"/>
    <property type="molecule type" value="Genomic_DNA"/>
</dbReference>